<dbReference type="InterPro" id="IPR010982">
    <property type="entry name" value="Lambda_DNA-bd_dom_sf"/>
</dbReference>
<dbReference type="PANTHER" id="PTHR30146">
    <property type="entry name" value="LACI-RELATED TRANSCRIPTIONAL REPRESSOR"/>
    <property type="match status" value="1"/>
</dbReference>
<dbReference type="InterPro" id="IPR046335">
    <property type="entry name" value="LacI/GalR-like_sensor"/>
</dbReference>
<organism evidence="5 6">
    <name type="scientific">Marinihelvus fidelis</name>
    <dbReference type="NCBI Taxonomy" id="2613842"/>
    <lineage>
        <taxon>Bacteria</taxon>
        <taxon>Pseudomonadati</taxon>
        <taxon>Pseudomonadota</taxon>
        <taxon>Gammaproteobacteria</taxon>
        <taxon>Chromatiales</taxon>
        <taxon>Wenzhouxiangellaceae</taxon>
        <taxon>Marinihelvus</taxon>
    </lineage>
</organism>
<dbReference type="RefSeq" id="WP_150863074.1">
    <property type="nucleotide sequence ID" value="NZ_VYXP01000002.1"/>
</dbReference>
<evidence type="ECO:0000256" key="2">
    <source>
        <dbReference type="ARBA" id="ARBA00023125"/>
    </source>
</evidence>
<evidence type="ECO:0000256" key="3">
    <source>
        <dbReference type="ARBA" id="ARBA00023163"/>
    </source>
</evidence>
<keyword evidence="3" id="KW-0804">Transcription</keyword>
<reference evidence="5 6" key="1">
    <citation type="submission" date="2019-09" db="EMBL/GenBank/DDBJ databases">
        <title>Wenzhouxiangella sp. Genome sequencing and assembly.</title>
        <authorList>
            <person name="Zhang R."/>
        </authorList>
    </citation>
    <scope>NUCLEOTIDE SEQUENCE [LARGE SCALE GENOMIC DNA]</scope>
    <source>
        <strain evidence="5 6">W260</strain>
    </source>
</reference>
<dbReference type="PANTHER" id="PTHR30146:SF120">
    <property type="entry name" value="ALANINE RACEMASE"/>
    <property type="match status" value="1"/>
</dbReference>
<evidence type="ECO:0000313" key="6">
    <source>
        <dbReference type="Proteomes" id="UP000325372"/>
    </source>
</evidence>
<protein>
    <submittedName>
        <fullName evidence="5">LacI family transcriptional regulator</fullName>
    </submittedName>
</protein>
<dbReference type="Gene3D" id="3.40.50.2300">
    <property type="match status" value="2"/>
</dbReference>
<feature type="domain" description="HTH lacI-type" evidence="4">
    <location>
        <begin position="6"/>
        <end position="60"/>
    </location>
</feature>
<keyword evidence="2" id="KW-0238">DNA-binding</keyword>
<accession>A0A5N0TEI4</accession>
<dbReference type="CDD" id="cd01392">
    <property type="entry name" value="HTH_LacI"/>
    <property type="match status" value="1"/>
</dbReference>
<dbReference type="PROSITE" id="PS50932">
    <property type="entry name" value="HTH_LACI_2"/>
    <property type="match status" value="1"/>
</dbReference>
<dbReference type="Proteomes" id="UP000325372">
    <property type="component" value="Unassembled WGS sequence"/>
</dbReference>
<evidence type="ECO:0000313" key="5">
    <source>
        <dbReference type="EMBL" id="KAA9133513.1"/>
    </source>
</evidence>
<dbReference type="Pfam" id="PF00356">
    <property type="entry name" value="LacI"/>
    <property type="match status" value="1"/>
</dbReference>
<proteinExistence type="predicted"/>
<dbReference type="CDD" id="cd06295">
    <property type="entry name" value="PBP1_CelR"/>
    <property type="match status" value="1"/>
</dbReference>
<evidence type="ECO:0000256" key="1">
    <source>
        <dbReference type="ARBA" id="ARBA00023015"/>
    </source>
</evidence>
<evidence type="ECO:0000259" key="4">
    <source>
        <dbReference type="PROSITE" id="PS50932"/>
    </source>
</evidence>
<dbReference type="GO" id="GO:0003700">
    <property type="term" value="F:DNA-binding transcription factor activity"/>
    <property type="evidence" value="ECO:0007669"/>
    <property type="project" value="TreeGrafter"/>
</dbReference>
<dbReference type="SMART" id="SM00354">
    <property type="entry name" value="HTH_LACI"/>
    <property type="match status" value="1"/>
</dbReference>
<dbReference type="AlphaFoldDB" id="A0A5N0TEI4"/>
<dbReference type="InterPro" id="IPR000843">
    <property type="entry name" value="HTH_LacI"/>
</dbReference>
<name>A0A5N0TEI4_9GAMM</name>
<sequence>MGSGKTTSFDIAQAAGVSQATVSRALRNSPLVNVETRQKVKRIARELNYRVDRSAAGLRSQRSNTLALLIFEDPTTDDSQINPFFLSLLGNATRFAARRGYDVLVSFQQLSDDWLYEYEAANRADGIILLGYGDYGKISDKLRRLHDDGGHFVIWGATTPELEGHAIGCRNRNGGEIITRHLLALGRRRIAFIGGASDDCPEFKQRFEGYCAALENEGVWVRDELRVDAENQETSGFQAMDRLLESGAQFDAVLGASDLIAIGAMKRMRKAGLSIPEDVSVAGFDDIPAASYFTPSLTTMRQDTRAAAEALVDNLLAMIDGQPGQSQLLPMELVVRGSCGGRDRG</sequence>
<dbReference type="EMBL" id="VYXP01000002">
    <property type="protein sequence ID" value="KAA9133513.1"/>
    <property type="molecule type" value="Genomic_DNA"/>
</dbReference>
<dbReference type="SUPFAM" id="SSF47413">
    <property type="entry name" value="lambda repressor-like DNA-binding domains"/>
    <property type="match status" value="1"/>
</dbReference>
<dbReference type="GO" id="GO:0000976">
    <property type="term" value="F:transcription cis-regulatory region binding"/>
    <property type="evidence" value="ECO:0007669"/>
    <property type="project" value="TreeGrafter"/>
</dbReference>
<dbReference type="Gene3D" id="1.10.260.40">
    <property type="entry name" value="lambda repressor-like DNA-binding domains"/>
    <property type="match status" value="1"/>
</dbReference>
<dbReference type="SUPFAM" id="SSF53822">
    <property type="entry name" value="Periplasmic binding protein-like I"/>
    <property type="match status" value="1"/>
</dbReference>
<keyword evidence="1" id="KW-0805">Transcription regulation</keyword>
<comment type="caution">
    <text evidence="5">The sequence shown here is derived from an EMBL/GenBank/DDBJ whole genome shotgun (WGS) entry which is preliminary data.</text>
</comment>
<dbReference type="Pfam" id="PF13377">
    <property type="entry name" value="Peripla_BP_3"/>
    <property type="match status" value="1"/>
</dbReference>
<dbReference type="InterPro" id="IPR028082">
    <property type="entry name" value="Peripla_BP_I"/>
</dbReference>
<keyword evidence="6" id="KW-1185">Reference proteome</keyword>
<gene>
    <name evidence="5" type="ORF">F3N42_03960</name>
</gene>